<proteinExistence type="predicted"/>
<keyword evidence="2" id="KW-1185">Reference proteome</keyword>
<dbReference type="Proteomes" id="UP000594263">
    <property type="component" value="Unplaced"/>
</dbReference>
<evidence type="ECO:0000313" key="1">
    <source>
        <dbReference type="EnsemblPlants" id="Kaladp0035s0091.1.v1.1"/>
    </source>
</evidence>
<dbReference type="Gramene" id="Kaladp0035s0091.1.v1.1">
    <property type="protein sequence ID" value="Kaladp0035s0091.1.v1.1"/>
    <property type="gene ID" value="Kaladp0035s0091.v1.1"/>
</dbReference>
<dbReference type="EnsemblPlants" id="Kaladp0035s0091.1.v1.1">
    <property type="protein sequence ID" value="Kaladp0035s0091.1.v1.1"/>
    <property type="gene ID" value="Kaladp0035s0091.v1.1"/>
</dbReference>
<evidence type="ECO:0000313" key="2">
    <source>
        <dbReference type="Proteomes" id="UP000594263"/>
    </source>
</evidence>
<accession>A0A7N0TG11</accession>
<reference evidence="1" key="1">
    <citation type="submission" date="2021-01" db="UniProtKB">
        <authorList>
            <consortium name="EnsemblPlants"/>
        </authorList>
    </citation>
    <scope>IDENTIFICATION</scope>
</reference>
<sequence>MLTRLFSPPLIPLKCQFPITVSAQSCRPISTIVLSTKACLSDLFMLSGSLRFAEYMIVSRTVSVPIRLSSCKI</sequence>
<dbReference type="PROSITE" id="PS51257">
    <property type="entry name" value="PROKAR_LIPOPROTEIN"/>
    <property type="match status" value="1"/>
</dbReference>
<organism evidence="1 2">
    <name type="scientific">Kalanchoe fedtschenkoi</name>
    <name type="common">Lavender scallops</name>
    <name type="synonym">South American air plant</name>
    <dbReference type="NCBI Taxonomy" id="63787"/>
    <lineage>
        <taxon>Eukaryota</taxon>
        <taxon>Viridiplantae</taxon>
        <taxon>Streptophyta</taxon>
        <taxon>Embryophyta</taxon>
        <taxon>Tracheophyta</taxon>
        <taxon>Spermatophyta</taxon>
        <taxon>Magnoliopsida</taxon>
        <taxon>eudicotyledons</taxon>
        <taxon>Gunneridae</taxon>
        <taxon>Pentapetalae</taxon>
        <taxon>Saxifragales</taxon>
        <taxon>Crassulaceae</taxon>
        <taxon>Kalanchoe</taxon>
    </lineage>
</organism>
<dbReference type="AlphaFoldDB" id="A0A7N0TG11"/>
<name>A0A7N0TG11_KALFE</name>
<protein>
    <submittedName>
        <fullName evidence="1">Uncharacterized protein</fullName>
    </submittedName>
</protein>